<evidence type="ECO:0000313" key="6">
    <source>
        <dbReference type="EMBL" id="KPQ18725.1"/>
    </source>
</evidence>
<dbReference type="HAMAP" id="MF_00201">
    <property type="entry name" value="RecO"/>
    <property type="match status" value="1"/>
</dbReference>
<reference evidence="6 7" key="1">
    <citation type="submission" date="2015-09" db="EMBL/GenBank/DDBJ databases">
        <title>Identification and resolution of microdiversity through metagenomic sequencing of parallel consortia.</title>
        <authorList>
            <person name="Nelson W.C."/>
            <person name="Romine M.F."/>
            <person name="Lindemann S.R."/>
        </authorList>
    </citation>
    <scope>NUCLEOTIDE SEQUENCE [LARGE SCALE GENOMIC DNA]</scope>
    <source>
        <strain evidence="6">HL-49</strain>
    </source>
</reference>
<keyword evidence="1 4" id="KW-0227">DNA damage</keyword>
<name>A0A0P8ARS2_9BACT</name>
<dbReference type="STRING" id="1305737.GCA_000526355_02465"/>
<dbReference type="EMBL" id="LJXT01000021">
    <property type="protein sequence ID" value="KPQ18725.1"/>
    <property type="molecule type" value="Genomic_DNA"/>
</dbReference>
<dbReference type="PANTHER" id="PTHR33991:SF1">
    <property type="entry name" value="DNA REPAIR PROTEIN RECO"/>
    <property type="match status" value="1"/>
</dbReference>
<dbReference type="OrthoDB" id="9789152at2"/>
<dbReference type="GO" id="GO:0006310">
    <property type="term" value="P:DNA recombination"/>
    <property type="evidence" value="ECO:0007669"/>
    <property type="project" value="UniProtKB-UniRule"/>
</dbReference>
<dbReference type="Pfam" id="PF11967">
    <property type="entry name" value="RecO_N"/>
    <property type="match status" value="1"/>
</dbReference>
<evidence type="ECO:0000256" key="3">
    <source>
        <dbReference type="ARBA" id="ARBA00023204"/>
    </source>
</evidence>
<comment type="function">
    <text evidence="4">Involved in DNA repair and RecF pathway recombination.</text>
</comment>
<keyword evidence="2 4" id="KW-0233">DNA recombination</keyword>
<dbReference type="Proteomes" id="UP000050421">
    <property type="component" value="Unassembled WGS sequence"/>
</dbReference>
<dbReference type="NCBIfam" id="TIGR00613">
    <property type="entry name" value="reco"/>
    <property type="match status" value="1"/>
</dbReference>
<feature type="domain" description="DNA replication/recombination mediator RecO N-terminal" evidence="5">
    <location>
        <begin position="1"/>
        <end position="81"/>
    </location>
</feature>
<evidence type="ECO:0000313" key="7">
    <source>
        <dbReference type="Proteomes" id="UP000050421"/>
    </source>
</evidence>
<dbReference type="SUPFAM" id="SSF50249">
    <property type="entry name" value="Nucleic acid-binding proteins"/>
    <property type="match status" value="1"/>
</dbReference>
<protein>
    <recommendedName>
        <fullName evidence="4">DNA repair protein RecO</fullName>
    </recommendedName>
    <alternativeName>
        <fullName evidence="4">Recombination protein O</fullName>
    </alternativeName>
</protein>
<keyword evidence="3 4" id="KW-0234">DNA repair</keyword>
<dbReference type="InterPro" id="IPR022572">
    <property type="entry name" value="DNA_rep/recomb_RecO_N"/>
</dbReference>
<evidence type="ECO:0000256" key="2">
    <source>
        <dbReference type="ARBA" id="ARBA00023172"/>
    </source>
</evidence>
<comment type="similarity">
    <text evidence="4">Belongs to the RecO family.</text>
</comment>
<dbReference type="InterPro" id="IPR003717">
    <property type="entry name" value="RecO"/>
</dbReference>
<evidence type="ECO:0000256" key="1">
    <source>
        <dbReference type="ARBA" id="ARBA00022763"/>
    </source>
</evidence>
<sequence length="230" mass="26664">MLKKTEGIVINSMRYRDTSLIVKIFTRELGLKSYIINGVRKAGAKSKAALYQPMTILDLVVYEKENSGLQRISESKLAHPYALIPYEFPRTSIALFLAEAVAKSIYENYHNEQLFDWLKSSLLCLDRNTQEIKHYPLIFLLEMARFIGFGPETPHELLDESRSLPFDAQELPQAIEYLECLMRDSYSCQLKVKKELRSKLLDFLLVFYGEQLDSNQVWKSIAIIRNVMVQ</sequence>
<accession>A0A0P8ARS2</accession>
<organism evidence="6 7">
    <name type="scientific">Algoriphagus marincola HL-49</name>
    <dbReference type="NCBI Taxonomy" id="1305737"/>
    <lineage>
        <taxon>Bacteria</taxon>
        <taxon>Pseudomonadati</taxon>
        <taxon>Bacteroidota</taxon>
        <taxon>Cytophagia</taxon>
        <taxon>Cytophagales</taxon>
        <taxon>Cyclobacteriaceae</taxon>
        <taxon>Algoriphagus</taxon>
    </lineage>
</organism>
<dbReference type="eggNOG" id="COG1381">
    <property type="taxonomic scope" value="Bacteria"/>
</dbReference>
<dbReference type="AlphaFoldDB" id="A0A0P8ARS2"/>
<comment type="caution">
    <text evidence="6">The sequence shown here is derived from an EMBL/GenBank/DDBJ whole genome shotgun (WGS) entry which is preliminary data.</text>
</comment>
<dbReference type="InterPro" id="IPR037278">
    <property type="entry name" value="ARFGAP/RecO"/>
</dbReference>
<dbReference type="GO" id="GO:0006302">
    <property type="term" value="P:double-strand break repair"/>
    <property type="evidence" value="ECO:0007669"/>
    <property type="project" value="TreeGrafter"/>
</dbReference>
<proteinExistence type="inferred from homology"/>
<dbReference type="Pfam" id="PF02565">
    <property type="entry name" value="RecO_C"/>
    <property type="match status" value="1"/>
</dbReference>
<dbReference type="SUPFAM" id="SSF57863">
    <property type="entry name" value="ArfGap/RecO-like zinc finger"/>
    <property type="match status" value="1"/>
</dbReference>
<evidence type="ECO:0000256" key="4">
    <source>
        <dbReference type="HAMAP-Rule" id="MF_00201"/>
    </source>
</evidence>
<dbReference type="GO" id="GO:0043590">
    <property type="term" value="C:bacterial nucleoid"/>
    <property type="evidence" value="ECO:0007669"/>
    <property type="project" value="TreeGrafter"/>
</dbReference>
<evidence type="ECO:0000259" key="5">
    <source>
        <dbReference type="Pfam" id="PF11967"/>
    </source>
</evidence>
<dbReference type="PATRIC" id="fig|1305737.6.peg.1646"/>
<gene>
    <name evidence="4 6" type="primary">recO</name>
    <name evidence="6" type="ORF">HLUCCX10_04960</name>
</gene>
<dbReference type="Gene3D" id="2.40.50.140">
    <property type="entry name" value="Nucleic acid-binding proteins"/>
    <property type="match status" value="1"/>
</dbReference>
<dbReference type="PANTHER" id="PTHR33991">
    <property type="entry name" value="DNA REPAIR PROTEIN RECO"/>
    <property type="match status" value="1"/>
</dbReference>
<dbReference type="InterPro" id="IPR012340">
    <property type="entry name" value="NA-bd_OB-fold"/>
</dbReference>